<comment type="caution">
    <text evidence="3">The sequence shown here is derived from an EMBL/GenBank/DDBJ whole genome shotgun (WGS) entry which is preliminary data.</text>
</comment>
<reference evidence="4" key="3">
    <citation type="submission" date="2019-10" db="EMBL/GenBank/DDBJ databases">
        <authorList>
            <consortium name="NCBI Pathogen Detection Project"/>
        </authorList>
    </citation>
    <scope>NUCLEOTIDE SEQUENCE</scope>
    <source>
        <strain evidence="5">NCTC13348-3</strain>
        <strain evidence="4">Salmonella enterica</strain>
    </source>
</reference>
<dbReference type="AlphaFoldDB" id="A0A484Z0P5"/>
<evidence type="ECO:0000256" key="1">
    <source>
        <dbReference type="ARBA" id="ARBA00008909"/>
    </source>
</evidence>
<accession>A0A484Z0P5</accession>
<name>A0A484Z0P5_SALTM</name>
<reference evidence="4" key="1">
    <citation type="journal article" date="2018" name="Genome Biol.">
        <title>SKESA: strategic k-mer extension for scrupulous assemblies.</title>
        <authorList>
            <person name="Souvorov A."/>
            <person name="Agarwala R."/>
            <person name="Lipman D.J."/>
        </authorList>
    </citation>
    <scope>NUCLEOTIDE SEQUENCE</scope>
    <source>
        <strain evidence="5">NCTC13348-3</strain>
        <strain evidence="4">Salmonella enterica</strain>
    </source>
</reference>
<dbReference type="GO" id="GO:0006260">
    <property type="term" value="P:DNA replication"/>
    <property type="evidence" value="ECO:0007669"/>
    <property type="project" value="UniProtKB-KW"/>
</dbReference>
<evidence type="ECO:0000313" key="3">
    <source>
        <dbReference type="EMBL" id="EBX3682157.1"/>
    </source>
</evidence>
<evidence type="ECO:0000256" key="2">
    <source>
        <dbReference type="ARBA" id="ARBA00022705"/>
    </source>
</evidence>
<reference evidence="3" key="2">
    <citation type="submission" date="2018-07" db="EMBL/GenBank/DDBJ databases">
        <authorList>
            <person name="Ashton P.M."/>
            <person name="Dallman T."/>
            <person name="Nair S."/>
            <person name="De Pinna E."/>
            <person name="Peters T."/>
            <person name="Grant K."/>
        </authorList>
    </citation>
    <scope>NUCLEOTIDE SEQUENCE</scope>
    <source>
        <strain evidence="3">402770</strain>
    </source>
</reference>
<dbReference type="EMBL" id="AAHLAQ010000067">
    <property type="protein sequence ID" value="EBX3682157.1"/>
    <property type="molecule type" value="Genomic_DNA"/>
</dbReference>
<gene>
    <name evidence="3" type="ORF">DRV05_25030</name>
    <name evidence="4" type="ORF">G2918_24600</name>
    <name evidence="5" type="ORF">GNA97_004971</name>
</gene>
<dbReference type="GO" id="GO:0003677">
    <property type="term" value="F:DNA binding"/>
    <property type="evidence" value="ECO:0007669"/>
    <property type="project" value="InterPro"/>
</dbReference>
<keyword evidence="2" id="KW-0235">DNA replication</keyword>
<comment type="similarity">
    <text evidence="1">Belongs to the Gram-positive plasmids replication protein type 1 family.</text>
</comment>
<dbReference type="InterPro" id="IPR000989">
    <property type="entry name" value="Rep"/>
</dbReference>
<protein>
    <submittedName>
        <fullName evidence="3">Replication protein</fullName>
    </submittedName>
</protein>
<proteinExistence type="inferred from homology"/>
<evidence type="ECO:0000313" key="5">
    <source>
        <dbReference type="EMBL" id="HAF0218355.1"/>
    </source>
</evidence>
<dbReference type="EMBL" id="DAATUW010000045">
    <property type="protein sequence ID" value="HAF0218355.1"/>
    <property type="molecule type" value="Genomic_DNA"/>
</dbReference>
<dbReference type="Pfam" id="PF01446">
    <property type="entry name" value="Rep_1"/>
    <property type="match status" value="1"/>
</dbReference>
<sequence length="329" mass="38126">MENPELQNLADYSPADKTWDEHRSISDDVGGIYLRAAGFERYGERVEGCSGILRFGWSTNEETGETRLRLRDARFCRVRHCPICQWRRSLMWQARFYQSLPKIVAEYPDARWLFLTLTVRNCPITELGDTLTVMNAAFQRLKDRKEFRGVLGWVRTTEVTRGKDGNAHPHFHILLMVSPSMLSGDGYVKHARWVELWRDCLRVEYDPNVDIRVVKSRKPKDGESLPCSVVDQLRGVVVETLKYSTKPADMLVDPEWFLELTRQVHKRRFVATGGVLKDVLQLERETNEDLIMADGMAEGADDGSRLAFSWRAVAKKYRRDRTMDKPKQK</sequence>
<dbReference type="EMBL" id="DAAQWZ010000053">
    <property type="protein sequence ID" value="HAE1216509.1"/>
    <property type="molecule type" value="Genomic_DNA"/>
</dbReference>
<organism evidence="3">
    <name type="scientific">Salmonella typhimurium</name>
    <dbReference type="NCBI Taxonomy" id="90371"/>
    <lineage>
        <taxon>Bacteria</taxon>
        <taxon>Pseudomonadati</taxon>
        <taxon>Pseudomonadota</taxon>
        <taxon>Gammaproteobacteria</taxon>
        <taxon>Enterobacterales</taxon>
        <taxon>Enterobacteriaceae</taxon>
        <taxon>Salmonella</taxon>
    </lineage>
</organism>
<evidence type="ECO:0000313" key="4">
    <source>
        <dbReference type="EMBL" id="HAE1216509.1"/>
    </source>
</evidence>